<dbReference type="Proteomes" id="UP000683925">
    <property type="component" value="Unassembled WGS sequence"/>
</dbReference>
<accession>A0A8S1UTB2</accession>
<keyword evidence="2" id="KW-1185">Reference proteome</keyword>
<dbReference type="EMBL" id="CAJJDP010000049">
    <property type="protein sequence ID" value="CAD8167062.1"/>
    <property type="molecule type" value="Genomic_DNA"/>
</dbReference>
<comment type="caution">
    <text evidence="1">The sequence shown here is derived from an EMBL/GenBank/DDBJ whole genome shotgun (WGS) entry which is preliminary data.</text>
</comment>
<proteinExistence type="predicted"/>
<evidence type="ECO:0000313" key="2">
    <source>
        <dbReference type="Proteomes" id="UP000683925"/>
    </source>
</evidence>
<evidence type="ECO:0000313" key="1">
    <source>
        <dbReference type="EMBL" id="CAD8167062.1"/>
    </source>
</evidence>
<name>A0A8S1UTB2_PAROT</name>
<organism evidence="1 2">
    <name type="scientific">Paramecium octaurelia</name>
    <dbReference type="NCBI Taxonomy" id="43137"/>
    <lineage>
        <taxon>Eukaryota</taxon>
        <taxon>Sar</taxon>
        <taxon>Alveolata</taxon>
        <taxon>Ciliophora</taxon>
        <taxon>Intramacronucleata</taxon>
        <taxon>Oligohymenophorea</taxon>
        <taxon>Peniculida</taxon>
        <taxon>Parameciidae</taxon>
        <taxon>Paramecium</taxon>
    </lineage>
</organism>
<gene>
    <name evidence="1" type="ORF">POCTA_138.1.T0490178</name>
</gene>
<reference evidence="1" key="1">
    <citation type="submission" date="2021-01" db="EMBL/GenBank/DDBJ databases">
        <authorList>
            <consortium name="Genoscope - CEA"/>
            <person name="William W."/>
        </authorList>
    </citation>
    <scope>NUCLEOTIDE SEQUENCE</scope>
</reference>
<sequence length="66" mass="7775">MAPLNYTEVVEIVVLNIIANMKILNTLNSFNFKKEVYDHFGIQNYKIFKLNQVQMKQGRIIQNESK</sequence>
<protein>
    <submittedName>
        <fullName evidence="1">Uncharacterized protein</fullName>
    </submittedName>
</protein>
<dbReference type="AlphaFoldDB" id="A0A8S1UTB2"/>